<protein>
    <submittedName>
        <fullName evidence="2">Uncharacterized protein</fullName>
    </submittedName>
</protein>
<proteinExistence type="predicted"/>
<dbReference type="Proteomes" id="UP001412239">
    <property type="component" value="Unassembled WGS sequence"/>
</dbReference>
<name>A0A292PR96_9PEZI</name>
<organism evidence="2 3">
    <name type="scientific">Tuber aestivum</name>
    <name type="common">summer truffle</name>
    <dbReference type="NCBI Taxonomy" id="59557"/>
    <lineage>
        <taxon>Eukaryota</taxon>
        <taxon>Fungi</taxon>
        <taxon>Dikarya</taxon>
        <taxon>Ascomycota</taxon>
        <taxon>Pezizomycotina</taxon>
        <taxon>Pezizomycetes</taxon>
        <taxon>Pezizales</taxon>
        <taxon>Tuberaceae</taxon>
        <taxon>Tuber</taxon>
    </lineage>
</organism>
<reference evidence="2" key="1">
    <citation type="submission" date="2015-10" db="EMBL/GenBank/DDBJ databases">
        <authorList>
            <person name="Regsiter A."/>
            <person name="william w."/>
        </authorList>
    </citation>
    <scope>NUCLEOTIDE SEQUENCE</scope>
    <source>
        <strain evidence="2">Montdore</strain>
    </source>
</reference>
<keyword evidence="3" id="KW-1185">Reference proteome</keyword>
<evidence type="ECO:0000256" key="1">
    <source>
        <dbReference type="SAM" id="MobiDB-lite"/>
    </source>
</evidence>
<feature type="compositionally biased region" description="Polar residues" evidence="1">
    <location>
        <begin position="17"/>
        <end position="33"/>
    </location>
</feature>
<dbReference type="AlphaFoldDB" id="A0A292PR96"/>
<feature type="region of interest" description="Disordered" evidence="1">
    <location>
        <begin position="1"/>
        <end position="33"/>
    </location>
</feature>
<dbReference type="EMBL" id="LN891102">
    <property type="protein sequence ID" value="CUS08987.1"/>
    <property type="molecule type" value="Genomic_DNA"/>
</dbReference>
<accession>A0A292PR96</accession>
<evidence type="ECO:0000313" key="2">
    <source>
        <dbReference type="EMBL" id="CUS08987.1"/>
    </source>
</evidence>
<gene>
    <name evidence="2" type="ORF">GSTUAT00006936001</name>
</gene>
<evidence type="ECO:0000313" key="3">
    <source>
        <dbReference type="Proteomes" id="UP001412239"/>
    </source>
</evidence>
<sequence>MDYQPHSPLRHDGPLSHSVNPNIYFTPGNSSPRPIQCQSSTSYNYVPSRFKTPFLPRNRIPVVKNITSVNEEQVAPISEPKSAFTQECVKKFKDWHSGKGAFSSVESRENGLTMKMTIPYFLDFKRALDIDENERFPKYSYDTLSSLLTIQCMPSPIHEKAVSTVSEGFHLARRSLPASHRRKMDIVTNQNYTDFQGAYDGSEKTPDTAVEITNDAGVTEVKFILEVGFTEPYSMLVQDAKKWIEGREAACIVMIVNMEENPAYKCPTRNLCNEEFSQLGFPPRREISMETFTLQGPYGPACYKGLQWVGRVTGFMEIWKRDSVTKLATCMSPGRINLLNMANTTYIHFHLKDFMNIASDNEHIPIDWGNYISNLGRYIKQVAADRCRRAVGDHEGRVDMMDRDYEP</sequence>